<keyword evidence="3" id="KW-1185">Reference proteome</keyword>
<comment type="caution">
    <text evidence="2">The sequence shown here is derived from an EMBL/GenBank/DDBJ whole genome shotgun (WGS) entry which is preliminary data.</text>
</comment>
<feature type="compositionally biased region" description="Polar residues" evidence="1">
    <location>
        <begin position="64"/>
        <end position="81"/>
    </location>
</feature>
<feature type="region of interest" description="Disordered" evidence="1">
    <location>
        <begin position="1"/>
        <end position="81"/>
    </location>
</feature>
<evidence type="ECO:0000313" key="3">
    <source>
        <dbReference type="Proteomes" id="UP000238479"/>
    </source>
</evidence>
<feature type="compositionally biased region" description="Polar residues" evidence="1">
    <location>
        <begin position="1"/>
        <end position="10"/>
    </location>
</feature>
<proteinExistence type="predicted"/>
<evidence type="ECO:0000313" key="2">
    <source>
        <dbReference type="EMBL" id="PRQ34486.1"/>
    </source>
</evidence>
<organism evidence="2 3">
    <name type="scientific">Rosa chinensis</name>
    <name type="common">China rose</name>
    <dbReference type="NCBI Taxonomy" id="74649"/>
    <lineage>
        <taxon>Eukaryota</taxon>
        <taxon>Viridiplantae</taxon>
        <taxon>Streptophyta</taxon>
        <taxon>Embryophyta</taxon>
        <taxon>Tracheophyta</taxon>
        <taxon>Spermatophyta</taxon>
        <taxon>Magnoliopsida</taxon>
        <taxon>eudicotyledons</taxon>
        <taxon>Gunneridae</taxon>
        <taxon>Pentapetalae</taxon>
        <taxon>rosids</taxon>
        <taxon>fabids</taxon>
        <taxon>Rosales</taxon>
        <taxon>Rosaceae</taxon>
        <taxon>Rosoideae</taxon>
        <taxon>Rosoideae incertae sedis</taxon>
        <taxon>Rosa</taxon>
    </lineage>
</organism>
<feature type="compositionally biased region" description="Polar residues" evidence="1">
    <location>
        <begin position="28"/>
        <end position="41"/>
    </location>
</feature>
<dbReference type="Proteomes" id="UP000238479">
    <property type="component" value="Chromosome 5"/>
</dbReference>
<accession>A0A2P6QJZ6</accession>
<dbReference type="AlphaFoldDB" id="A0A2P6QJZ6"/>
<protein>
    <submittedName>
        <fullName evidence="2">Uncharacterized protein</fullName>
    </submittedName>
</protein>
<dbReference type="Gramene" id="PRQ34486">
    <property type="protein sequence ID" value="PRQ34486"/>
    <property type="gene ID" value="RchiOBHm_Chr5g0069471"/>
</dbReference>
<dbReference type="EMBL" id="PDCK01000043">
    <property type="protein sequence ID" value="PRQ34486.1"/>
    <property type="molecule type" value="Genomic_DNA"/>
</dbReference>
<gene>
    <name evidence="2" type="ORF">RchiOBHm_Chr5g0069471</name>
</gene>
<reference evidence="2 3" key="1">
    <citation type="journal article" date="2018" name="Nat. Genet.">
        <title>The Rosa genome provides new insights in the design of modern roses.</title>
        <authorList>
            <person name="Bendahmane M."/>
        </authorList>
    </citation>
    <scope>NUCLEOTIDE SEQUENCE [LARGE SCALE GENOMIC DNA]</scope>
    <source>
        <strain evidence="3">cv. Old Blush</strain>
    </source>
</reference>
<sequence>MDKSWPSMSFASMIDNKEQGIPTDFMMSIQSQSHKNGNRGSELQKDENGGSESQEDGNGRCKISNGTSSTDAKLVESSGSTTDDCCLMLLRRKSERA</sequence>
<evidence type="ECO:0000256" key="1">
    <source>
        <dbReference type="SAM" id="MobiDB-lite"/>
    </source>
</evidence>
<name>A0A2P6QJZ6_ROSCH</name>